<dbReference type="Pfam" id="PF13302">
    <property type="entry name" value="Acetyltransf_3"/>
    <property type="match status" value="1"/>
</dbReference>
<dbReference type="InterPro" id="IPR000182">
    <property type="entry name" value="GNAT_dom"/>
</dbReference>
<dbReference type="AlphaFoldDB" id="A0A1H9QET1"/>
<proteinExistence type="predicted"/>
<dbReference type="Proteomes" id="UP000199572">
    <property type="component" value="Unassembled WGS sequence"/>
</dbReference>
<dbReference type="Gene3D" id="3.40.630.30">
    <property type="match status" value="1"/>
</dbReference>
<gene>
    <name evidence="2" type="ORF">SAMN04488023_111169</name>
</gene>
<dbReference type="InterPro" id="IPR016181">
    <property type="entry name" value="Acyl_CoA_acyltransferase"/>
</dbReference>
<name>A0A1H9QET1_9SPHI</name>
<dbReference type="RefSeq" id="WP_090884283.1">
    <property type="nucleotide sequence ID" value="NZ_FOGG01000011.1"/>
</dbReference>
<evidence type="ECO:0000259" key="1">
    <source>
        <dbReference type="PROSITE" id="PS51186"/>
    </source>
</evidence>
<accession>A0A1H9QET1</accession>
<dbReference type="EMBL" id="FOGG01000011">
    <property type="protein sequence ID" value="SER58942.1"/>
    <property type="molecule type" value="Genomic_DNA"/>
</dbReference>
<evidence type="ECO:0000313" key="3">
    <source>
        <dbReference type="Proteomes" id="UP000199572"/>
    </source>
</evidence>
<dbReference type="PROSITE" id="PS51186">
    <property type="entry name" value="GNAT"/>
    <property type="match status" value="1"/>
</dbReference>
<keyword evidence="2" id="KW-0808">Transferase</keyword>
<organism evidence="2 3">
    <name type="scientific">Pedobacter rhizosphaerae</name>
    <dbReference type="NCBI Taxonomy" id="390241"/>
    <lineage>
        <taxon>Bacteria</taxon>
        <taxon>Pseudomonadati</taxon>
        <taxon>Bacteroidota</taxon>
        <taxon>Sphingobacteriia</taxon>
        <taxon>Sphingobacteriales</taxon>
        <taxon>Sphingobacteriaceae</taxon>
        <taxon>Pedobacter</taxon>
    </lineage>
</organism>
<sequence length="174" mass="19910">MKIFVETDRLILRELVPTDAAGMFALDSDPEVHQYLGGNPVKSIEQSQDDIEFIRKQYEKNGIGRWAVIEKSTNEFIGWGGLKLITEPIYNHVNYYDVGYRFIKKFWGKGYASETAKASIDYGFSQLGQPSLYAMADVNNQASIHVLEKSGFKRLAKFDYKGTPSYWFEISVVR</sequence>
<dbReference type="InterPro" id="IPR051531">
    <property type="entry name" value="N-acetyltransferase"/>
</dbReference>
<protein>
    <submittedName>
        <fullName evidence="2">Protein N-acetyltransferase, RimJ/RimL family</fullName>
    </submittedName>
</protein>
<dbReference type="STRING" id="390241.SAMN04488023_111169"/>
<reference evidence="2 3" key="1">
    <citation type="submission" date="2016-10" db="EMBL/GenBank/DDBJ databases">
        <authorList>
            <person name="de Groot N.N."/>
        </authorList>
    </citation>
    <scope>NUCLEOTIDE SEQUENCE [LARGE SCALE GENOMIC DNA]</scope>
    <source>
        <strain evidence="2 3">DSM 18610</strain>
    </source>
</reference>
<dbReference type="PANTHER" id="PTHR43792">
    <property type="entry name" value="GNAT FAMILY, PUTATIVE (AFU_ORTHOLOGUE AFUA_3G00765)-RELATED-RELATED"/>
    <property type="match status" value="1"/>
</dbReference>
<dbReference type="GO" id="GO:0016747">
    <property type="term" value="F:acyltransferase activity, transferring groups other than amino-acyl groups"/>
    <property type="evidence" value="ECO:0007669"/>
    <property type="project" value="InterPro"/>
</dbReference>
<feature type="domain" description="N-acetyltransferase" evidence="1">
    <location>
        <begin position="10"/>
        <end position="173"/>
    </location>
</feature>
<evidence type="ECO:0000313" key="2">
    <source>
        <dbReference type="EMBL" id="SER58942.1"/>
    </source>
</evidence>
<keyword evidence="3" id="KW-1185">Reference proteome</keyword>
<dbReference type="SUPFAM" id="SSF55729">
    <property type="entry name" value="Acyl-CoA N-acyltransferases (Nat)"/>
    <property type="match status" value="1"/>
</dbReference>
<dbReference type="OrthoDB" id="9788916at2"/>
<dbReference type="PANTHER" id="PTHR43792:SF16">
    <property type="entry name" value="N-ACETYLTRANSFERASE DOMAIN-CONTAINING PROTEIN"/>
    <property type="match status" value="1"/>
</dbReference>